<organism evidence="7">
    <name type="scientific">Rhizophora mucronata</name>
    <name type="common">Asiatic mangrove</name>
    <dbReference type="NCBI Taxonomy" id="61149"/>
    <lineage>
        <taxon>Eukaryota</taxon>
        <taxon>Viridiplantae</taxon>
        <taxon>Streptophyta</taxon>
        <taxon>Embryophyta</taxon>
        <taxon>Tracheophyta</taxon>
        <taxon>Spermatophyta</taxon>
        <taxon>Magnoliopsida</taxon>
        <taxon>eudicotyledons</taxon>
        <taxon>Gunneridae</taxon>
        <taxon>Pentapetalae</taxon>
        <taxon>rosids</taxon>
        <taxon>fabids</taxon>
        <taxon>Malpighiales</taxon>
        <taxon>Rhizophoraceae</taxon>
        <taxon>Rhizophora</taxon>
    </lineage>
</organism>
<evidence type="ECO:0000256" key="1">
    <source>
        <dbReference type="ARBA" id="ARBA00007626"/>
    </source>
</evidence>
<name>A0A2P2QL61_RHIMU</name>
<dbReference type="InterPro" id="IPR031595">
    <property type="entry name" value="PRORP_C"/>
</dbReference>
<dbReference type="Gene3D" id="3.40.50.11980">
    <property type="match status" value="1"/>
</dbReference>
<dbReference type="PANTHER" id="PTHR13547">
    <property type="match status" value="1"/>
</dbReference>
<evidence type="ECO:0000256" key="4">
    <source>
        <dbReference type="ARBA" id="ARBA00022833"/>
    </source>
</evidence>
<comment type="similarity">
    <text evidence="1">Belongs to the PPR family. P subfamily.</text>
</comment>
<dbReference type="EMBL" id="GGEC01087141">
    <property type="protein sequence ID" value="MBX67625.1"/>
    <property type="molecule type" value="Transcribed_RNA"/>
</dbReference>
<dbReference type="Pfam" id="PF16953">
    <property type="entry name" value="PRORP"/>
    <property type="match status" value="1"/>
</dbReference>
<protein>
    <recommendedName>
        <fullName evidence="6">PRORP domain-containing protein</fullName>
    </recommendedName>
</protein>
<evidence type="ECO:0000259" key="6">
    <source>
        <dbReference type="Pfam" id="PF16953"/>
    </source>
</evidence>
<evidence type="ECO:0000256" key="5">
    <source>
        <dbReference type="SAM" id="MobiDB-lite"/>
    </source>
</evidence>
<proteinExistence type="inferred from homology"/>
<dbReference type="GO" id="GO:0004526">
    <property type="term" value="F:ribonuclease P activity"/>
    <property type="evidence" value="ECO:0007669"/>
    <property type="project" value="TreeGrafter"/>
</dbReference>
<keyword evidence="2" id="KW-0479">Metal-binding</keyword>
<dbReference type="AlphaFoldDB" id="A0A2P2QL61"/>
<evidence type="ECO:0000256" key="3">
    <source>
        <dbReference type="ARBA" id="ARBA00022801"/>
    </source>
</evidence>
<reference evidence="7" key="1">
    <citation type="submission" date="2018-02" db="EMBL/GenBank/DDBJ databases">
        <title>Rhizophora mucronata_Transcriptome.</title>
        <authorList>
            <person name="Meera S.P."/>
            <person name="Sreeshan A."/>
            <person name="Augustine A."/>
        </authorList>
    </citation>
    <scope>NUCLEOTIDE SEQUENCE</scope>
    <source>
        <tissue evidence="7">Leaf</tissue>
    </source>
</reference>
<keyword evidence="4" id="KW-0862">Zinc</keyword>
<dbReference type="GO" id="GO:0046872">
    <property type="term" value="F:metal ion binding"/>
    <property type="evidence" value="ECO:0007669"/>
    <property type="project" value="UniProtKB-KW"/>
</dbReference>
<feature type="domain" description="PRORP" evidence="6">
    <location>
        <begin position="5"/>
        <end position="117"/>
    </location>
</feature>
<dbReference type="GO" id="GO:0001682">
    <property type="term" value="P:tRNA 5'-leader removal"/>
    <property type="evidence" value="ECO:0007669"/>
    <property type="project" value="TreeGrafter"/>
</dbReference>
<evidence type="ECO:0000313" key="7">
    <source>
        <dbReference type="EMBL" id="MBX67625.1"/>
    </source>
</evidence>
<dbReference type="PANTHER" id="PTHR13547:SF7">
    <property type="entry name" value="RIBONUCLEASE P"/>
    <property type="match status" value="1"/>
</dbReference>
<feature type="compositionally biased region" description="Polar residues" evidence="5">
    <location>
        <begin position="124"/>
        <end position="146"/>
    </location>
</feature>
<evidence type="ECO:0000256" key="2">
    <source>
        <dbReference type="ARBA" id="ARBA00022723"/>
    </source>
</evidence>
<accession>A0A2P2QL61</accession>
<sequence>MDDPVNKALIEKWRKADALYATPTGSNDDWYWLYAAIKFKCLIVTNDEMRDHTFQLLGNDFFPKWKERHQVHFSITDTGPVFHMPLPYSVVIQESEKGSWHIPIAENEHEVGRTWLCITRANSGGTRQDNTSSRLEGNRQGRSTMPSAFKIKAEDSKYGNHKGTKNSPQEDYKNLINILTASGFQYHRTVLLEIEAAEKLGDCVIDFQI</sequence>
<keyword evidence="3" id="KW-0378">Hydrolase</keyword>
<feature type="region of interest" description="Disordered" evidence="5">
    <location>
        <begin position="124"/>
        <end position="147"/>
    </location>
</feature>